<gene>
    <name evidence="1" type="ORF">ACOLOM_LOCUS5237</name>
</gene>
<dbReference type="Proteomes" id="UP000789525">
    <property type="component" value="Unassembled WGS sequence"/>
</dbReference>
<comment type="caution">
    <text evidence="1">The sequence shown here is derived from an EMBL/GenBank/DDBJ whole genome shotgun (WGS) entry which is preliminary data.</text>
</comment>
<protein>
    <submittedName>
        <fullName evidence="1">1728_t:CDS:1</fullName>
    </submittedName>
</protein>
<feature type="non-terminal residue" evidence="1">
    <location>
        <position position="114"/>
    </location>
</feature>
<reference evidence="1" key="1">
    <citation type="submission" date="2021-06" db="EMBL/GenBank/DDBJ databases">
        <authorList>
            <person name="Kallberg Y."/>
            <person name="Tangrot J."/>
            <person name="Rosling A."/>
        </authorList>
    </citation>
    <scope>NUCLEOTIDE SEQUENCE</scope>
    <source>
        <strain evidence="1">CL356</strain>
    </source>
</reference>
<keyword evidence="2" id="KW-1185">Reference proteome</keyword>
<evidence type="ECO:0000313" key="2">
    <source>
        <dbReference type="Proteomes" id="UP000789525"/>
    </source>
</evidence>
<sequence length="114" mass="12852">MPQRGAPYGPGNNHESQNNYRVVSSIRRQVLDKKIWISLHQLLEIVKPEAHQELINSIANPDIPKKRIQCEVKRKCQARKKLIFNDTASESSSTSESGSSSESSNDDEDFTVDV</sequence>
<organism evidence="1 2">
    <name type="scientific">Acaulospora colombiana</name>
    <dbReference type="NCBI Taxonomy" id="27376"/>
    <lineage>
        <taxon>Eukaryota</taxon>
        <taxon>Fungi</taxon>
        <taxon>Fungi incertae sedis</taxon>
        <taxon>Mucoromycota</taxon>
        <taxon>Glomeromycotina</taxon>
        <taxon>Glomeromycetes</taxon>
        <taxon>Diversisporales</taxon>
        <taxon>Acaulosporaceae</taxon>
        <taxon>Acaulospora</taxon>
    </lineage>
</organism>
<accession>A0ACA9M488</accession>
<name>A0ACA9M488_9GLOM</name>
<proteinExistence type="predicted"/>
<dbReference type="EMBL" id="CAJVPT010009379">
    <property type="protein sequence ID" value="CAG8561096.1"/>
    <property type="molecule type" value="Genomic_DNA"/>
</dbReference>
<evidence type="ECO:0000313" key="1">
    <source>
        <dbReference type="EMBL" id="CAG8561096.1"/>
    </source>
</evidence>